<dbReference type="Proteomes" id="UP000282007">
    <property type="component" value="Chromosome"/>
</dbReference>
<keyword evidence="2" id="KW-1185">Reference proteome</keyword>
<proteinExistence type="predicted"/>
<dbReference type="EMBL" id="CP034145">
    <property type="protein sequence ID" value="AZH27152.1"/>
    <property type="molecule type" value="Genomic_DNA"/>
</dbReference>
<gene>
    <name evidence="1" type="ORF">DU502_05255</name>
</gene>
<dbReference type="KEGG" id="haer:DU502_05255"/>
<evidence type="ECO:0008006" key="3">
    <source>
        <dbReference type="Google" id="ProtNLM"/>
    </source>
</evidence>
<dbReference type="Pfam" id="PF14520">
    <property type="entry name" value="HHH_5"/>
    <property type="match status" value="2"/>
</dbReference>
<evidence type="ECO:0000313" key="1">
    <source>
        <dbReference type="EMBL" id="AZH27152.1"/>
    </source>
</evidence>
<dbReference type="AlphaFoldDB" id="A0A3G8R043"/>
<name>A0A3G8R043_9EURY</name>
<evidence type="ECO:0000313" key="2">
    <source>
        <dbReference type="Proteomes" id="UP000282007"/>
    </source>
</evidence>
<dbReference type="GO" id="GO:0000166">
    <property type="term" value="F:nucleotide binding"/>
    <property type="evidence" value="ECO:0007669"/>
    <property type="project" value="InterPro"/>
</dbReference>
<protein>
    <recommendedName>
        <fullName evidence="3">Helix-hairpin-helix domain-containing protein</fullName>
    </recommendedName>
</protein>
<organism evidence="1 2">
    <name type="scientific">Haloplanus aerogenes</name>
    <dbReference type="NCBI Taxonomy" id="660522"/>
    <lineage>
        <taxon>Archaea</taxon>
        <taxon>Methanobacteriati</taxon>
        <taxon>Methanobacteriota</taxon>
        <taxon>Stenosarchaea group</taxon>
        <taxon>Halobacteria</taxon>
        <taxon>Halobacteriales</taxon>
        <taxon>Haloferacaceae</taxon>
        <taxon>Haloplanus</taxon>
    </lineage>
</organism>
<sequence>MHDAGIGSVVALAAADSASVADAADATRTQSRRWIAAARDLVDSAGGAGSVGTAPALETVDGIGSTYAERLRRAGIRSIADLADASVDAVAAAADVSVDRATDWIERAERDDS</sequence>
<reference evidence="1 2" key="1">
    <citation type="submission" date="2018-07" db="EMBL/GenBank/DDBJ databases">
        <title>Genome sequences of Haloplanus aerogenes JCM 16430T.</title>
        <authorList>
            <person name="Kim Y.B."/>
            <person name="Roh S.W."/>
        </authorList>
    </citation>
    <scope>NUCLEOTIDE SEQUENCE [LARGE SCALE GENOMIC DNA]</scope>
    <source>
        <strain evidence="1 2">JCM 16430</strain>
    </source>
</reference>
<dbReference type="InterPro" id="IPR010995">
    <property type="entry name" value="DNA_repair_Rad51/TF_NusA_a-hlx"/>
</dbReference>
<dbReference type="Gene3D" id="1.10.150.20">
    <property type="entry name" value="5' to 3' exonuclease, C-terminal subdomain"/>
    <property type="match status" value="2"/>
</dbReference>
<accession>A0A3G8R043</accession>
<dbReference type="SUPFAM" id="SSF47794">
    <property type="entry name" value="Rad51 N-terminal domain-like"/>
    <property type="match status" value="1"/>
</dbReference>